<accession>A0A8J5RLS7</accession>
<feature type="compositionally biased region" description="Polar residues" evidence="1">
    <location>
        <begin position="124"/>
        <end position="136"/>
    </location>
</feature>
<feature type="region of interest" description="Disordered" evidence="1">
    <location>
        <begin position="115"/>
        <end position="140"/>
    </location>
</feature>
<dbReference type="Proteomes" id="UP000729402">
    <property type="component" value="Unassembled WGS sequence"/>
</dbReference>
<comment type="caution">
    <text evidence="2">The sequence shown here is derived from an EMBL/GenBank/DDBJ whole genome shotgun (WGS) entry which is preliminary data.</text>
</comment>
<protein>
    <submittedName>
        <fullName evidence="2">Uncharacterized protein</fullName>
    </submittedName>
</protein>
<dbReference type="AlphaFoldDB" id="A0A8J5RLS7"/>
<evidence type="ECO:0000256" key="1">
    <source>
        <dbReference type="SAM" id="MobiDB-lite"/>
    </source>
</evidence>
<name>A0A8J5RLS7_ZIZPA</name>
<proteinExistence type="predicted"/>
<dbReference type="InterPro" id="IPR006734">
    <property type="entry name" value="PLATZ"/>
</dbReference>
<evidence type="ECO:0000313" key="3">
    <source>
        <dbReference type="Proteomes" id="UP000729402"/>
    </source>
</evidence>
<dbReference type="OrthoDB" id="1908108at2759"/>
<reference evidence="2" key="1">
    <citation type="journal article" date="2021" name="bioRxiv">
        <title>Whole Genome Assembly and Annotation of Northern Wild Rice, Zizania palustris L., Supports a Whole Genome Duplication in the Zizania Genus.</title>
        <authorList>
            <person name="Haas M."/>
            <person name="Kono T."/>
            <person name="Macchietto M."/>
            <person name="Millas R."/>
            <person name="McGilp L."/>
            <person name="Shao M."/>
            <person name="Duquette J."/>
            <person name="Hirsch C.N."/>
            <person name="Kimball J."/>
        </authorList>
    </citation>
    <scope>NUCLEOTIDE SEQUENCE</scope>
    <source>
        <tissue evidence="2">Fresh leaf tissue</tissue>
    </source>
</reference>
<reference evidence="2" key="2">
    <citation type="submission" date="2021-02" db="EMBL/GenBank/DDBJ databases">
        <authorList>
            <person name="Kimball J.A."/>
            <person name="Haas M.W."/>
            <person name="Macchietto M."/>
            <person name="Kono T."/>
            <person name="Duquette J."/>
            <person name="Shao M."/>
        </authorList>
    </citation>
    <scope>NUCLEOTIDE SEQUENCE</scope>
    <source>
        <tissue evidence="2">Fresh leaf tissue</tissue>
    </source>
</reference>
<gene>
    <name evidence="2" type="ORF">GUJ93_ZPchr0001g29460</name>
</gene>
<dbReference type="EMBL" id="JAAALK010000288">
    <property type="protein sequence ID" value="KAG8051703.1"/>
    <property type="molecule type" value="Genomic_DNA"/>
</dbReference>
<organism evidence="2 3">
    <name type="scientific">Zizania palustris</name>
    <name type="common">Northern wild rice</name>
    <dbReference type="NCBI Taxonomy" id="103762"/>
    <lineage>
        <taxon>Eukaryota</taxon>
        <taxon>Viridiplantae</taxon>
        <taxon>Streptophyta</taxon>
        <taxon>Embryophyta</taxon>
        <taxon>Tracheophyta</taxon>
        <taxon>Spermatophyta</taxon>
        <taxon>Magnoliopsida</taxon>
        <taxon>Liliopsida</taxon>
        <taxon>Poales</taxon>
        <taxon>Poaceae</taxon>
        <taxon>BOP clade</taxon>
        <taxon>Oryzoideae</taxon>
        <taxon>Oryzeae</taxon>
        <taxon>Zizaniinae</taxon>
        <taxon>Zizania</taxon>
    </lineage>
</organism>
<keyword evidence="3" id="KW-1185">Reference proteome</keyword>
<sequence>MEILDISDIQTYVINGARVVFLNERPQLRGNGIFVIKSSSSPSYRCEICSRVLLGALRYCSLGCNVAGIERDNDTIVSEDDTDCSGKDFETIVVENDIDYNGKDVETIVTENDTVNNGKDVETGDSNGTRNTAESTRSGDKIFIDADNKKTTSSTRVIRHRRKGIPRRAPFF</sequence>
<evidence type="ECO:0000313" key="2">
    <source>
        <dbReference type="EMBL" id="KAG8051703.1"/>
    </source>
</evidence>
<dbReference type="Pfam" id="PF04640">
    <property type="entry name" value="PLATZ"/>
    <property type="match status" value="1"/>
</dbReference>
<dbReference type="PANTHER" id="PTHR31065:SF7">
    <property type="entry name" value="OS01G0517800 PROTEIN"/>
    <property type="match status" value="1"/>
</dbReference>
<dbReference type="PANTHER" id="PTHR31065">
    <property type="entry name" value="PLATZ TRANSCRIPTION FACTOR FAMILY PROTEIN"/>
    <property type="match status" value="1"/>
</dbReference>